<dbReference type="GO" id="GO:0004337">
    <property type="term" value="F:(2E,6E)-farnesyl diphosphate synthase activity"/>
    <property type="evidence" value="ECO:0007669"/>
    <property type="project" value="TreeGrafter"/>
</dbReference>
<dbReference type="GO" id="GO:0004161">
    <property type="term" value="F:dimethylallyltranstransferase activity"/>
    <property type="evidence" value="ECO:0007669"/>
    <property type="project" value="TreeGrafter"/>
</dbReference>
<keyword evidence="8" id="KW-0460">Magnesium</keyword>
<evidence type="ECO:0000256" key="10">
    <source>
        <dbReference type="RuleBase" id="RU004466"/>
    </source>
</evidence>
<evidence type="ECO:0000313" key="11">
    <source>
        <dbReference type="EMBL" id="RIB09102.1"/>
    </source>
</evidence>
<dbReference type="SUPFAM" id="SSF48576">
    <property type="entry name" value="Terpenoid synthases"/>
    <property type="match status" value="1"/>
</dbReference>
<dbReference type="GO" id="GO:0045337">
    <property type="term" value="P:farnesyl diphosphate biosynthetic process"/>
    <property type="evidence" value="ECO:0007669"/>
    <property type="project" value="TreeGrafter"/>
</dbReference>
<dbReference type="EMBL" id="QKWP01001417">
    <property type="protein sequence ID" value="RIB09102.1"/>
    <property type="molecule type" value="Genomic_DNA"/>
</dbReference>
<evidence type="ECO:0000256" key="8">
    <source>
        <dbReference type="ARBA" id="ARBA00022842"/>
    </source>
</evidence>
<keyword evidence="6 10" id="KW-0808">Transferase</keyword>
<evidence type="ECO:0000256" key="3">
    <source>
        <dbReference type="ARBA" id="ARBA00005035"/>
    </source>
</evidence>
<keyword evidence="12" id="KW-1185">Reference proteome</keyword>
<dbReference type="CDD" id="cd00685">
    <property type="entry name" value="Trans_IPPS_HT"/>
    <property type="match status" value="1"/>
</dbReference>
<dbReference type="GO" id="GO:0046872">
    <property type="term" value="F:metal ion binding"/>
    <property type="evidence" value="ECO:0007669"/>
    <property type="project" value="UniProtKB-KW"/>
</dbReference>
<dbReference type="FunFam" id="1.10.600.10:FF:000006">
    <property type="entry name" value="Farnesyl pyrophosphate synthase"/>
    <property type="match status" value="1"/>
</dbReference>
<evidence type="ECO:0000256" key="6">
    <source>
        <dbReference type="ARBA" id="ARBA00022679"/>
    </source>
</evidence>
<keyword evidence="9" id="KW-0443">Lipid metabolism</keyword>
<dbReference type="AlphaFoldDB" id="A0A397UFR3"/>
<dbReference type="SFLD" id="SFLDG01017">
    <property type="entry name" value="Polyprenyl_Transferase_Like"/>
    <property type="match status" value="1"/>
</dbReference>
<evidence type="ECO:0000256" key="9">
    <source>
        <dbReference type="ARBA" id="ARBA00023098"/>
    </source>
</evidence>
<dbReference type="InterPro" id="IPR033749">
    <property type="entry name" value="Polyprenyl_synt_CS"/>
</dbReference>
<comment type="caution">
    <text evidence="11">The sequence shown here is derived from an EMBL/GenBank/DDBJ whole genome shotgun (WGS) entry which is preliminary data.</text>
</comment>
<comment type="pathway">
    <text evidence="3">Isoprenoid biosynthesis; farnesyl diphosphate biosynthesis; farnesyl diphosphate from geranyl diphosphate and isopentenyl diphosphate: step 1/1.</text>
</comment>
<dbReference type="GO" id="GO:0005737">
    <property type="term" value="C:cytoplasm"/>
    <property type="evidence" value="ECO:0007669"/>
    <property type="project" value="TreeGrafter"/>
</dbReference>
<protein>
    <submittedName>
        <fullName evidence="11">Farnesyl pyrophosphate synthase</fullName>
    </submittedName>
</protein>
<evidence type="ECO:0000256" key="1">
    <source>
        <dbReference type="ARBA" id="ARBA00001946"/>
    </source>
</evidence>
<evidence type="ECO:0000256" key="2">
    <source>
        <dbReference type="ARBA" id="ARBA00004932"/>
    </source>
</evidence>
<dbReference type="Proteomes" id="UP000266673">
    <property type="component" value="Unassembled WGS sequence"/>
</dbReference>
<dbReference type="InterPro" id="IPR039702">
    <property type="entry name" value="FPS1-like"/>
</dbReference>
<dbReference type="PROSITE" id="PS00723">
    <property type="entry name" value="POLYPRENYL_SYNTHASE_1"/>
    <property type="match status" value="1"/>
</dbReference>
<evidence type="ECO:0000313" key="12">
    <source>
        <dbReference type="Proteomes" id="UP000266673"/>
    </source>
</evidence>
<proteinExistence type="inferred from homology"/>
<organism evidence="11 12">
    <name type="scientific">Gigaspora rosea</name>
    <dbReference type="NCBI Taxonomy" id="44941"/>
    <lineage>
        <taxon>Eukaryota</taxon>
        <taxon>Fungi</taxon>
        <taxon>Fungi incertae sedis</taxon>
        <taxon>Mucoromycota</taxon>
        <taxon>Glomeromycotina</taxon>
        <taxon>Glomeromycetes</taxon>
        <taxon>Diversisporales</taxon>
        <taxon>Gigasporaceae</taxon>
        <taxon>Gigaspora</taxon>
    </lineage>
</organism>
<dbReference type="PANTHER" id="PTHR11525">
    <property type="entry name" value="FARNESYL-PYROPHOSPHATE SYNTHETASE"/>
    <property type="match status" value="1"/>
</dbReference>
<gene>
    <name evidence="11" type="ORF">C2G38_1981813</name>
</gene>
<reference evidence="11 12" key="1">
    <citation type="submission" date="2018-06" db="EMBL/GenBank/DDBJ databases">
        <title>Comparative genomics reveals the genomic features of Rhizophagus irregularis, R. cerebriforme, R. diaphanum and Gigaspora rosea, and their symbiotic lifestyle signature.</title>
        <authorList>
            <person name="Morin E."/>
            <person name="San Clemente H."/>
            <person name="Chen E.C.H."/>
            <person name="De La Providencia I."/>
            <person name="Hainaut M."/>
            <person name="Kuo A."/>
            <person name="Kohler A."/>
            <person name="Murat C."/>
            <person name="Tang N."/>
            <person name="Roy S."/>
            <person name="Loubradou J."/>
            <person name="Henrissat B."/>
            <person name="Grigoriev I.V."/>
            <person name="Corradi N."/>
            <person name="Roux C."/>
            <person name="Martin F.M."/>
        </authorList>
    </citation>
    <scope>NUCLEOTIDE SEQUENCE [LARGE SCALE GENOMIC DNA]</scope>
    <source>
        <strain evidence="11 12">DAOM 194757</strain>
    </source>
</reference>
<dbReference type="SFLD" id="SFLDS00005">
    <property type="entry name" value="Isoprenoid_Synthase_Type_I"/>
    <property type="match status" value="1"/>
</dbReference>
<dbReference type="InterPro" id="IPR000092">
    <property type="entry name" value="Polyprenyl_synt"/>
</dbReference>
<dbReference type="Gene3D" id="1.10.600.10">
    <property type="entry name" value="Farnesyl Diphosphate Synthase"/>
    <property type="match status" value="1"/>
</dbReference>
<dbReference type="Pfam" id="PF00348">
    <property type="entry name" value="polyprenyl_synt"/>
    <property type="match status" value="1"/>
</dbReference>
<comment type="cofactor">
    <cofactor evidence="1">
        <name>Mg(2+)</name>
        <dbReference type="ChEBI" id="CHEBI:18420"/>
    </cofactor>
</comment>
<evidence type="ECO:0000256" key="4">
    <source>
        <dbReference type="ARBA" id="ARBA00006706"/>
    </source>
</evidence>
<keyword evidence="5" id="KW-0444">Lipid biosynthesis</keyword>
<evidence type="ECO:0000256" key="7">
    <source>
        <dbReference type="ARBA" id="ARBA00022723"/>
    </source>
</evidence>
<accession>A0A397UFR3</accession>
<evidence type="ECO:0000256" key="5">
    <source>
        <dbReference type="ARBA" id="ARBA00022516"/>
    </source>
</evidence>
<comment type="similarity">
    <text evidence="4 10">Belongs to the FPP/GGPP synthase family.</text>
</comment>
<sequence>MASSNANALAKKEFEDVFPILTEEFLKEVNSRKLPQEAFEWIKKNIHHNVFGGKMNRGMSVVDSIKILKGGETSNEDLFKARVLGWCVEWLQAFFLVADDIMDASITRRGNPCWYKMEGVGTIAINDSFILESSVYFFLKKYFRQEPYYVDLLELFHEITLDTELGQLIDLITAPEDNVDLNRFSMEKYKYIVLYKTAFYSFYLPVALAMHMAGIKNVLAFQKAKDILLPLGEYFQIQDDYLDCFGDPNVIGKIGTDIEDNKCSWCINQALMIASSEQRKLLDKHYGKKNPEDVSIIKQVYKDLNLEELYREYEENSYTILTELISQLDENIIKKDIFLEYMNKIYKRTK</sequence>
<dbReference type="PROSITE" id="PS00444">
    <property type="entry name" value="POLYPRENYL_SYNTHASE_2"/>
    <property type="match status" value="1"/>
</dbReference>
<dbReference type="PANTHER" id="PTHR11525:SF0">
    <property type="entry name" value="FARNESYL PYROPHOSPHATE SYNTHASE"/>
    <property type="match status" value="1"/>
</dbReference>
<dbReference type="STRING" id="44941.A0A397UFR3"/>
<dbReference type="OrthoDB" id="10257492at2759"/>
<name>A0A397UFR3_9GLOM</name>
<comment type="pathway">
    <text evidence="2">Isoprenoid biosynthesis; geranyl diphosphate biosynthesis; geranyl diphosphate from dimethylallyl diphosphate and isopentenyl diphosphate: step 1/1.</text>
</comment>
<keyword evidence="7" id="KW-0479">Metal-binding</keyword>
<dbReference type="InterPro" id="IPR008949">
    <property type="entry name" value="Isoprenoid_synthase_dom_sf"/>
</dbReference>